<accession>A0A0E9RNI5</accession>
<reference evidence="1" key="1">
    <citation type="submission" date="2014-11" db="EMBL/GenBank/DDBJ databases">
        <authorList>
            <person name="Amaro Gonzalez C."/>
        </authorList>
    </citation>
    <scope>NUCLEOTIDE SEQUENCE</scope>
</reference>
<protein>
    <submittedName>
        <fullName evidence="1">Uncharacterized protein</fullName>
    </submittedName>
</protein>
<name>A0A0E9RNI5_ANGAN</name>
<evidence type="ECO:0000313" key="1">
    <source>
        <dbReference type="EMBL" id="JAH30367.1"/>
    </source>
</evidence>
<proteinExistence type="predicted"/>
<dbReference type="AlphaFoldDB" id="A0A0E9RNI5"/>
<sequence length="55" mass="6088">MLKSNLWDMGVLSGKLDKSPGQLLQSSVGGNFTFEQQKELLLLQLEHDNQSVTPS</sequence>
<organism evidence="1">
    <name type="scientific">Anguilla anguilla</name>
    <name type="common">European freshwater eel</name>
    <name type="synonym">Muraena anguilla</name>
    <dbReference type="NCBI Taxonomy" id="7936"/>
    <lineage>
        <taxon>Eukaryota</taxon>
        <taxon>Metazoa</taxon>
        <taxon>Chordata</taxon>
        <taxon>Craniata</taxon>
        <taxon>Vertebrata</taxon>
        <taxon>Euteleostomi</taxon>
        <taxon>Actinopterygii</taxon>
        <taxon>Neopterygii</taxon>
        <taxon>Teleostei</taxon>
        <taxon>Anguilliformes</taxon>
        <taxon>Anguillidae</taxon>
        <taxon>Anguilla</taxon>
    </lineage>
</organism>
<reference evidence="1" key="2">
    <citation type="journal article" date="2015" name="Fish Shellfish Immunol.">
        <title>Early steps in the European eel (Anguilla anguilla)-Vibrio vulnificus interaction in the gills: Role of the RtxA13 toxin.</title>
        <authorList>
            <person name="Callol A."/>
            <person name="Pajuelo D."/>
            <person name="Ebbesson L."/>
            <person name="Teles M."/>
            <person name="MacKenzie S."/>
            <person name="Amaro C."/>
        </authorList>
    </citation>
    <scope>NUCLEOTIDE SEQUENCE</scope>
</reference>
<dbReference type="EMBL" id="GBXM01078210">
    <property type="protein sequence ID" value="JAH30367.1"/>
    <property type="molecule type" value="Transcribed_RNA"/>
</dbReference>